<proteinExistence type="predicted"/>
<gene>
    <name evidence="1" type="ORF">C4541_11580</name>
</gene>
<accession>A0A3A4QSF6</accession>
<dbReference type="Proteomes" id="UP000266426">
    <property type="component" value="Unassembled WGS sequence"/>
</dbReference>
<dbReference type="AlphaFoldDB" id="A0A3A4QSF6"/>
<protein>
    <submittedName>
        <fullName evidence="1">Uncharacterized protein</fullName>
    </submittedName>
</protein>
<organism evidence="1 2">
    <name type="scientific">Candidatus Auribacter fodinae</name>
    <dbReference type="NCBI Taxonomy" id="2093366"/>
    <lineage>
        <taxon>Bacteria</taxon>
        <taxon>Pseudomonadati</taxon>
        <taxon>Candidatus Auribacterota</taxon>
        <taxon>Candidatus Auribacteria</taxon>
        <taxon>Candidatus Auribacterales</taxon>
        <taxon>Candidatus Auribacteraceae</taxon>
        <taxon>Candidatus Auribacter</taxon>
    </lineage>
</organism>
<reference evidence="1 2" key="1">
    <citation type="journal article" date="2017" name="ISME J.">
        <title>Energy and carbon metabolisms in a deep terrestrial subsurface fluid microbial community.</title>
        <authorList>
            <person name="Momper L."/>
            <person name="Jungbluth S.P."/>
            <person name="Lee M.D."/>
            <person name="Amend J.P."/>
        </authorList>
    </citation>
    <scope>NUCLEOTIDE SEQUENCE [LARGE SCALE GENOMIC DNA]</scope>
    <source>
        <strain evidence="1">SURF_26</strain>
    </source>
</reference>
<sequence length="102" mass="11309">MFSVIPSHALVIVAAFNEVGVSECVNNQVYVSYFRVFGGDVIPALVAQVYDSFALVNDCEYKGHSTRKTVVVKEHNERTGRIFSVGDEKFAESVEISEKSVF</sequence>
<dbReference type="EMBL" id="QZJZ01000091">
    <property type="protein sequence ID" value="RJP56764.1"/>
    <property type="molecule type" value="Genomic_DNA"/>
</dbReference>
<evidence type="ECO:0000313" key="1">
    <source>
        <dbReference type="EMBL" id="RJP56764.1"/>
    </source>
</evidence>
<comment type="caution">
    <text evidence="1">The sequence shown here is derived from an EMBL/GenBank/DDBJ whole genome shotgun (WGS) entry which is preliminary data.</text>
</comment>
<name>A0A3A4QSF6_9BACT</name>
<evidence type="ECO:0000313" key="2">
    <source>
        <dbReference type="Proteomes" id="UP000266426"/>
    </source>
</evidence>